<evidence type="ECO:0000256" key="13">
    <source>
        <dbReference type="ARBA" id="ARBA00022953"/>
    </source>
</evidence>
<dbReference type="EMBL" id="BK065078">
    <property type="protein sequence ID" value="DBA54747.1"/>
    <property type="molecule type" value="Genomic_RNA"/>
</dbReference>
<dbReference type="GO" id="GO:0005524">
    <property type="term" value="F:ATP binding"/>
    <property type="evidence" value="ECO:0007669"/>
    <property type="project" value="UniProtKB-KW"/>
</dbReference>
<dbReference type="GO" id="GO:0004197">
    <property type="term" value="F:cysteine-type endopeptidase activity"/>
    <property type="evidence" value="ECO:0007669"/>
    <property type="project" value="InterPro"/>
</dbReference>
<dbReference type="GO" id="GO:0039694">
    <property type="term" value="P:viral RNA genome replication"/>
    <property type="evidence" value="ECO:0007669"/>
    <property type="project" value="InterPro"/>
</dbReference>
<evidence type="ECO:0000256" key="4">
    <source>
        <dbReference type="ARBA" id="ARBA00022484"/>
    </source>
</evidence>
<keyword evidence="8" id="KW-0548">Nucleotidyltransferase</keyword>
<dbReference type="PROSITE" id="PS51874">
    <property type="entry name" value="PCV_3C_PRO"/>
    <property type="match status" value="1"/>
</dbReference>
<keyword evidence="9" id="KW-0547">Nucleotide-binding</keyword>
<keyword evidence="4" id="KW-0696">RNA-directed RNA polymerase</keyword>
<reference evidence="21" key="1">
    <citation type="submission" date="2023-11" db="EMBL/GenBank/DDBJ databases">
        <authorList>
            <person name="Sidharthan V.K."/>
            <person name="Reddy V."/>
            <person name="Kiran G."/>
            <person name="Rajeswari V."/>
            <person name="Baranwal V.K."/>
        </authorList>
    </citation>
    <scope>NUCLEOTIDE SEQUENCE</scope>
    <source>
        <strain evidence="21">Hyp pun</strain>
    </source>
</reference>
<keyword evidence="14 17" id="KW-1133">Transmembrane helix</keyword>
<evidence type="ECO:0000256" key="10">
    <source>
        <dbReference type="ARBA" id="ARBA00022801"/>
    </source>
</evidence>
<evidence type="ECO:0000259" key="18">
    <source>
        <dbReference type="PROSITE" id="PS50507"/>
    </source>
</evidence>
<dbReference type="InterPro" id="IPR044067">
    <property type="entry name" value="PCV_3C_PRO"/>
</dbReference>
<dbReference type="GO" id="GO:0003968">
    <property type="term" value="F:RNA-directed RNA polymerase activity"/>
    <property type="evidence" value="ECO:0007669"/>
    <property type="project" value="UniProtKB-KW"/>
</dbReference>
<evidence type="ECO:0000313" key="21">
    <source>
        <dbReference type="EMBL" id="DBA54747.1"/>
    </source>
</evidence>
<accession>A0AAT9J7U5</accession>
<evidence type="ECO:0000256" key="15">
    <source>
        <dbReference type="ARBA" id="ARBA00023184"/>
    </source>
</evidence>
<dbReference type="InterPro" id="IPR014759">
    <property type="entry name" value="Helicase_SF3_ssRNA_vir"/>
</dbReference>
<feature type="domain" description="RdRp catalytic" evidence="18">
    <location>
        <begin position="1676"/>
        <end position="1801"/>
    </location>
</feature>
<feature type="domain" description="SF3 helicase" evidence="19">
    <location>
        <begin position="700"/>
        <end position="869"/>
    </location>
</feature>
<evidence type="ECO:0000256" key="8">
    <source>
        <dbReference type="ARBA" id="ARBA00022695"/>
    </source>
</evidence>
<evidence type="ECO:0000256" key="7">
    <source>
        <dbReference type="ARBA" id="ARBA00022692"/>
    </source>
</evidence>
<evidence type="ECO:0000256" key="5">
    <source>
        <dbReference type="ARBA" id="ARBA00022670"/>
    </source>
</evidence>
<dbReference type="Gene3D" id="3.30.70.270">
    <property type="match status" value="1"/>
</dbReference>
<dbReference type="InterPro" id="IPR000605">
    <property type="entry name" value="Helicase_SF3_ssDNA/RNA_vir"/>
</dbReference>
<feature type="transmembrane region" description="Helical" evidence="17">
    <location>
        <begin position="483"/>
        <end position="500"/>
    </location>
</feature>
<dbReference type="Pfam" id="PF00910">
    <property type="entry name" value="RNA_helicase"/>
    <property type="match status" value="1"/>
</dbReference>
<organism evidence="21">
    <name type="scientific">Downy ground fern nepovirus</name>
    <dbReference type="NCBI Taxonomy" id="3115766"/>
    <lineage>
        <taxon>Viruses</taxon>
        <taxon>Riboviria</taxon>
        <taxon>Orthornavirae</taxon>
        <taxon>Pisuviricota</taxon>
        <taxon>Pisoniviricetes</taxon>
        <taxon>Picornavirales</taxon>
        <taxon>Secoviridae</taxon>
        <taxon>Comovirinae</taxon>
        <taxon>Nepovirus</taxon>
    </lineage>
</organism>
<reference evidence="21" key="2">
    <citation type="journal article" date="2024" name="Arch. Virol.">
        <title>Probing of plant transcriptomes reveals the hidden genetic diversity of the family Secoviridae.</title>
        <authorList>
            <person name="Sidharthan V.K."/>
            <person name="Reddy V."/>
            <person name="Kiran G."/>
            <person name="Rajeswari V."/>
            <person name="Baranwal V.K."/>
            <person name="Kumar M.K."/>
            <person name="Kumar K.S."/>
        </authorList>
    </citation>
    <scope>NUCLEOTIDE SEQUENCE</scope>
    <source>
        <strain evidence="21">Hyp pun</strain>
    </source>
</reference>
<dbReference type="InterPro" id="IPR001205">
    <property type="entry name" value="RNA-dir_pol_C"/>
</dbReference>
<keyword evidence="12" id="KW-0067">ATP-binding</keyword>
<name>A0AAT9J7U5_9SECO</name>
<evidence type="ECO:0000256" key="2">
    <source>
        <dbReference type="ARBA" id="ARBA00004517"/>
    </source>
</evidence>
<evidence type="ECO:0000256" key="3">
    <source>
        <dbReference type="ARBA" id="ARBA00020936"/>
    </source>
</evidence>
<dbReference type="GO" id="GO:0006508">
    <property type="term" value="P:proteolysis"/>
    <property type="evidence" value="ECO:0007669"/>
    <property type="project" value="UniProtKB-KW"/>
</dbReference>
<keyword evidence="6" id="KW-0808">Transferase</keyword>
<evidence type="ECO:0000259" key="20">
    <source>
        <dbReference type="PROSITE" id="PS51874"/>
    </source>
</evidence>
<keyword evidence="5" id="KW-0645">Protease</keyword>
<dbReference type="Pfam" id="PF00680">
    <property type="entry name" value="RdRP_1"/>
    <property type="match status" value="1"/>
</dbReference>
<dbReference type="GO" id="GO:0003724">
    <property type="term" value="F:RNA helicase activity"/>
    <property type="evidence" value="ECO:0007669"/>
    <property type="project" value="InterPro"/>
</dbReference>
<evidence type="ECO:0000256" key="11">
    <source>
        <dbReference type="ARBA" id="ARBA00022807"/>
    </source>
</evidence>
<keyword evidence="15" id="KW-1038">Host endoplasmic reticulum</keyword>
<evidence type="ECO:0000256" key="16">
    <source>
        <dbReference type="ARBA" id="ARBA00031919"/>
    </source>
</evidence>
<keyword evidence="7 17" id="KW-0812">Transmembrane</keyword>
<dbReference type="SUPFAM" id="SSF56672">
    <property type="entry name" value="DNA/RNA polymerases"/>
    <property type="match status" value="1"/>
</dbReference>
<evidence type="ECO:0000256" key="17">
    <source>
        <dbReference type="SAM" id="Phobius"/>
    </source>
</evidence>
<proteinExistence type="predicted"/>
<comment type="subcellular location">
    <subcellularLocation>
        <location evidence="1">Host endoplasmic reticulum lumen</location>
    </subcellularLocation>
    <subcellularLocation>
        <location evidence="2">Host endoplasmic reticulum membrane</location>
        <topology evidence="2">Single-pass membrane protein</topology>
    </subcellularLocation>
</comment>
<dbReference type="GO" id="GO:0003723">
    <property type="term" value="F:RNA binding"/>
    <property type="evidence" value="ECO:0007669"/>
    <property type="project" value="InterPro"/>
</dbReference>
<feature type="domain" description="Peptidase C3" evidence="20">
    <location>
        <begin position="1161"/>
        <end position="1389"/>
    </location>
</feature>
<evidence type="ECO:0000256" key="1">
    <source>
        <dbReference type="ARBA" id="ARBA00004149"/>
    </source>
</evidence>
<dbReference type="InterPro" id="IPR007094">
    <property type="entry name" value="RNA-dir_pol_PSvirus"/>
</dbReference>
<dbReference type="GO" id="GO:0044167">
    <property type="term" value="C:host cell endoplasmic reticulum membrane"/>
    <property type="evidence" value="ECO:0007669"/>
    <property type="project" value="UniProtKB-SubCell"/>
</dbReference>
<evidence type="ECO:0000256" key="9">
    <source>
        <dbReference type="ARBA" id="ARBA00022741"/>
    </source>
</evidence>
<protein>
    <recommendedName>
        <fullName evidence="3">RNA1 polyprotein</fullName>
    </recommendedName>
    <alternativeName>
        <fullName evidence="16">P1</fullName>
    </alternativeName>
</protein>
<evidence type="ECO:0000259" key="19">
    <source>
        <dbReference type="PROSITE" id="PS51218"/>
    </source>
</evidence>
<sequence>MATFQIGSFVYTPKCIRDDMRLCARVLAGPLGKVIKSFAEAANLKPTVVARATANGAVTFTGAEFQVFSSTGVRLTLKQARSSVCSFQRAATKANAKPLAQWRTVMRKKAATFEQRKAQRVAKIGRAAAKCALAEMDGPTNGVSGRAMSRLLSAHRADVRARQNLAKQLCALKAHIKKRKQMRSLFLEAPVENTHCPARQGACADFLRFGEFDVPLVEEGRGRSRVRNLAPRLRSSSVPTCRAQPYIRQVLTLNLPDSTKSFFRAYASRRCASEIARDVVYLTQCYGTTLHVLHAHRLDANSTQQHIEDVAAQLRAESAEVRELMKDQRAEAGFGWMRRVSDAFTRKTTELAGIFSDSAKEVVDYTAQKTTSVINGCVSVAGDAARSACTGLFDGIRAEFYKMLGPFLGPLASARDEIEKCWRYAKDWALTMWDKAGLELYQLRACGIIGVILLLVTGVVYMVEKLLVHLEILPQVGVILRPLMKFCCHYMIALTVISIYKDEAIQKLFTLLISMIETAIIKEEMAGRGRHAEFRRRRERARSMRDDQILEYDCDAVGIMEVPLVFLQALGNGLCTAPLGTLQYLGRYGQALDQIRKGKDAMREFAGSVIDIVSEAWDNISGRKDTFFQDLKSMTQVNLERWIFDSQQLLLRAQTTAVTDTTLLDSVTHLLEKGHTLQRILAGARRTTSLDYGRVVGVYCAKLLEVRATLARVGKAEGRRCEPFWVYIYGPSHCGKSLFMEEVTRRLLSDNGHALDDIYAKNARDSFWSGYMQHACVQYDDLSACTTEPSVESEFLQTVGSKAYSLNMAAVEDKGMRFNSTLIVSTSNCFSAPTVAQIHDNVAYNNRRGAVLECRRAPNVEFDPDDPSMSCEARLVDPVDQSPMSEWHKSLDILDIVSAMGRVHREKELKLQENFNRRNNSGPQYFKIGKDWLREMAHMLPDTLACDGKVYTLDKMKREARLTSEVPTEGYEELCIDHMQRINGIVVENDTSMLHGFLNGMVQDPCEVVSVDKLTGATATQQKFFAGLSLFERIYLRLVQKKLNATRDDPALCFKSNFRMQILEWCTDSYNMVVKHGGKIFCVILAIFFAVVLFQGFFSLYRMFVGGGTSATASLGLLAQMTANAGMNSSSFSGSGSVSSYGSRNIPIHYRHRSSRSEYSANADDEDENFLPRLTCWITLPDGRLISGARFHGRSMLLTAHQAEMIKDGSRIHFSYYQKGRIARTIPMIWYALQVEHFHNTEAVVYRNECMPTLSKGDAAAYNVDVAELPKLMTLHGSVVKQYQHMITKDPVLASCDATQPIDNRWVSEGAMQYERVAISTRAYGGSYRKELPTSITSNCVTSPWDCGAIMTTLFRGKRVVVGLHVASGEGKNGYVSTSCLVPDVQEQICNAPVPYVEEEGVSTEGYRKIGWIPDMRARPYVAGQTMFQAVTGDLAYEPPALEEDLGDGCKREVTVEIKQPAILRSDDPRIPQGMKYDPLKNGMEKFSSPMSLIDEDLCQEIFTDIAESWHDCFRDLQDVSDEVALNGNEEQFYDALNLSTSEGYPWVLHRGIGESGKHRYIQTDEDTGLRSLIPGTPVEAAYIELQRLAYTQVPDLVCCETPKDECLPLRKIVEKPKTRLFSILPLEYNLLLRKKYLSFCAAIQGNRHRLPTQVGINPYSREWTKLSERLRAQNSVGITCDFASFDGLIVGQILNGIADSINSCYGDTEDSKRQRKNLLLAVVNRKSICGSQVYEVSCGIPSGMALTVILNSIYNEFLMRYVWKTTVVGVPREQFSTYVCLLVYGDDNNITVDPVFLPQFNGRVIQSKLKEVRITITDGSDKTAQYIDEKPIAQLDFLKRRYKKNADGTVSAPLHLSSIYTSLQNVTLGAGSMSLAIRQNVQSALIELFLHGNQSWYNHLRDFYVERADWRDLPRWEEARAFHRGHLTGTVPWVPHRFFEVPIDMQRLQDAMANQGEGAYNVALAPDVFVSGVKWKSTEPETQFVVSTTRLKGGETGLFCPIRFGSEGAGRLPTNQWVYEFSRHNSSTWITIETARKSGKSIHFRGEPPYVANWAAAIRYAQSINYKYEDMLGLYYNVCTPDAFSLDTYFYRPYKEAVPLVVEESRVAARGSGGDRYLCPAKR</sequence>
<dbReference type="GO" id="GO:0006351">
    <property type="term" value="P:DNA-templated transcription"/>
    <property type="evidence" value="ECO:0007669"/>
    <property type="project" value="InterPro"/>
</dbReference>
<keyword evidence="17" id="KW-0472">Membrane</keyword>
<dbReference type="GO" id="GO:0044166">
    <property type="term" value="C:host cell endoplasmic reticulum lumen"/>
    <property type="evidence" value="ECO:0007669"/>
    <property type="project" value="UniProtKB-SubCell"/>
</dbReference>
<feature type="transmembrane region" description="Helical" evidence="17">
    <location>
        <begin position="441"/>
        <end position="463"/>
    </location>
</feature>
<dbReference type="PROSITE" id="PS50507">
    <property type="entry name" value="RDRP_SSRNA_POS"/>
    <property type="match status" value="1"/>
</dbReference>
<evidence type="ECO:0000256" key="12">
    <source>
        <dbReference type="ARBA" id="ARBA00022840"/>
    </source>
</evidence>
<dbReference type="InterPro" id="IPR043502">
    <property type="entry name" value="DNA/RNA_pol_sf"/>
</dbReference>
<dbReference type="PROSITE" id="PS51218">
    <property type="entry name" value="SF3_HELICASE_2"/>
    <property type="match status" value="1"/>
</dbReference>
<keyword evidence="10" id="KW-0378">Hydrolase</keyword>
<keyword evidence="11" id="KW-0788">Thiol protease</keyword>
<evidence type="ECO:0000256" key="6">
    <source>
        <dbReference type="ARBA" id="ARBA00022679"/>
    </source>
</evidence>
<dbReference type="InterPro" id="IPR043128">
    <property type="entry name" value="Rev_trsase/Diguanyl_cyclase"/>
</dbReference>
<evidence type="ECO:0000256" key="14">
    <source>
        <dbReference type="ARBA" id="ARBA00022989"/>
    </source>
</evidence>
<feature type="transmembrane region" description="Helical" evidence="17">
    <location>
        <begin position="1080"/>
        <end position="1101"/>
    </location>
</feature>
<keyword evidence="13" id="KW-0693">Viral RNA replication</keyword>